<name>A0A917G9R3_9BACI</name>
<feature type="coiled-coil region" evidence="1">
    <location>
        <begin position="315"/>
        <end position="349"/>
    </location>
</feature>
<reference evidence="2" key="2">
    <citation type="submission" date="2020-09" db="EMBL/GenBank/DDBJ databases">
        <authorList>
            <person name="Sun Q."/>
            <person name="Zhou Y."/>
        </authorList>
    </citation>
    <scope>NUCLEOTIDE SEQUENCE</scope>
    <source>
        <strain evidence="2">CGMCC 1.15760</strain>
    </source>
</reference>
<dbReference type="Proteomes" id="UP000616608">
    <property type="component" value="Unassembled WGS sequence"/>
</dbReference>
<keyword evidence="3" id="KW-1185">Reference proteome</keyword>
<evidence type="ECO:0000256" key="1">
    <source>
        <dbReference type="SAM" id="Coils"/>
    </source>
</evidence>
<proteinExistence type="predicted"/>
<evidence type="ECO:0000313" key="2">
    <source>
        <dbReference type="EMBL" id="GGG31828.1"/>
    </source>
</evidence>
<evidence type="ECO:0000313" key="3">
    <source>
        <dbReference type="Proteomes" id="UP000616608"/>
    </source>
</evidence>
<protein>
    <submittedName>
        <fullName evidence="2">Uncharacterized protein</fullName>
    </submittedName>
</protein>
<reference evidence="2" key="1">
    <citation type="journal article" date="2014" name="Int. J. Syst. Evol. Microbiol.">
        <title>Complete genome sequence of Corynebacterium casei LMG S-19264T (=DSM 44701T), isolated from a smear-ripened cheese.</title>
        <authorList>
            <consortium name="US DOE Joint Genome Institute (JGI-PGF)"/>
            <person name="Walter F."/>
            <person name="Albersmeier A."/>
            <person name="Kalinowski J."/>
            <person name="Ruckert C."/>
        </authorList>
    </citation>
    <scope>NUCLEOTIDE SEQUENCE</scope>
    <source>
        <strain evidence="2">CGMCC 1.15760</strain>
    </source>
</reference>
<dbReference type="Gene3D" id="3.40.50.300">
    <property type="entry name" value="P-loop containing nucleotide triphosphate hydrolases"/>
    <property type="match status" value="1"/>
</dbReference>
<organism evidence="2 3">
    <name type="scientific">Lysinibacillus alkalisoli</name>
    <dbReference type="NCBI Taxonomy" id="1911548"/>
    <lineage>
        <taxon>Bacteria</taxon>
        <taxon>Bacillati</taxon>
        <taxon>Bacillota</taxon>
        <taxon>Bacilli</taxon>
        <taxon>Bacillales</taxon>
        <taxon>Bacillaceae</taxon>
        <taxon>Lysinibacillus</taxon>
    </lineage>
</organism>
<accession>A0A917G9R3</accession>
<comment type="caution">
    <text evidence="2">The sequence shown here is derived from an EMBL/GenBank/DDBJ whole genome shotgun (WGS) entry which is preliminary data.</text>
</comment>
<gene>
    <name evidence="2" type="ORF">GCM10007425_28100</name>
</gene>
<dbReference type="InterPro" id="IPR027417">
    <property type="entry name" value="P-loop_NTPase"/>
</dbReference>
<dbReference type="AlphaFoldDB" id="A0A917G9R3"/>
<dbReference type="RefSeq" id="WP_188615706.1">
    <property type="nucleotide sequence ID" value="NZ_BMJT01000012.1"/>
</dbReference>
<sequence>MIIERIIILDYENKVANEFEFSKGPNIITSDGTTVGKSSLTKSLYYALGFEIKQFPHGWDVKTMRFRIDILINGLSYSIIRNNSLFYVSDNEGVLNLKEFSEWLQEKLSLNMKLKLRGASTKELSSVYSTEILAPFYLDQDKSWNGYIFKNSSDSLGRYSNIPSDLLEYVLGISNEKILEKENEKSIKRKLIKDNESKIEVLNTLQEEYADKTEMLDSSPFDIEELEVAFRSNLNRLSNITNEISTRKRKLFTNKSEKDLIYQDNIELKKVMAINKKAYKEVALECVHCHSKLTLEQSLTRLKLNNNLFEIQHLYDQNEKEIEKLQMDIENLQDEIVELNHSYNIAIRQKKEIQKVISLQKYIDLESKRLANEEFLKTIYELNIYKNELESIVKEINKEIRLLKKKQQERKSDIRKRYFEILSDINLRFGSAKLNEIEFFDFREVKGSGMDNNKTLLALYLTYMKLVSEYGVYTIPFGIDSFVKNEIDKETVRITFKEVERYFLSIPTQTFFVTISENLEYLTDLENYHVIKLTKPILKKENYKKLFSLVDNV</sequence>
<dbReference type="EMBL" id="BMJT01000012">
    <property type="protein sequence ID" value="GGG31828.1"/>
    <property type="molecule type" value="Genomic_DNA"/>
</dbReference>
<keyword evidence="1" id="KW-0175">Coiled coil</keyword>